<organism evidence="11">
    <name type="scientific">Capitella teleta</name>
    <name type="common">Polychaete worm</name>
    <dbReference type="NCBI Taxonomy" id="283909"/>
    <lineage>
        <taxon>Eukaryota</taxon>
        <taxon>Metazoa</taxon>
        <taxon>Spiralia</taxon>
        <taxon>Lophotrochozoa</taxon>
        <taxon>Annelida</taxon>
        <taxon>Polychaeta</taxon>
        <taxon>Sedentaria</taxon>
        <taxon>Scolecida</taxon>
        <taxon>Capitellidae</taxon>
        <taxon>Capitella</taxon>
    </lineage>
</organism>
<dbReference type="PRINTS" id="PR01262">
    <property type="entry name" value="INNEXIN"/>
</dbReference>
<comment type="similarity">
    <text evidence="9">Belongs to the pannexin family.</text>
</comment>
<evidence type="ECO:0000256" key="1">
    <source>
        <dbReference type="ARBA" id="ARBA00004651"/>
    </source>
</evidence>
<dbReference type="EMBL" id="KB312401">
    <property type="protein sequence ID" value="ELT87274.1"/>
    <property type="molecule type" value="Genomic_DNA"/>
</dbReference>
<proteinExistence type="inferred from homology"/>
<keyword evidence="7 9" id="KW-0472">Membrane</keyword>
<dbReference type="OrthoDB" id="5867527at2759"/>
<evidence type="ECO:0000256" key="8">
    <source>
        <dbReference type="ARBA" id="ARBA00023303"/>
    </source>
</evidence>
<dbReference type="PANTHER" id="PTHR11893">
    <property type="entry name" value="INNEXIN"/>
    <property type="match status" value="1"/>
</dbReference>
<feature type="transmembrane region" description="Helical" evidence="9">
    <location>
        <begin position="31"/>
        <end position="49"/>
    </location>
</feature>
<evidence type="ECO:0000256" key="2">
    <source>
        <dbReference type="ARBA" id="ARBA00022448"/>
    </source>
</evidence>
<name>R7T8F9_CAPTE</name>
<keyword evidence="3" id="KW-1003">Cell membrane</keyword>
<keyword evidence="8 9" id="KW-0407">Ion channel</keyword>
<evidence type="ECO:0000256" key="7">
    <source>
        <dbReference type="ARBA" id="ARBA00023136"/>
    </source>
</evidence>
<gene>
    <name evidence="9" type="primary">inx</name>
    <name evidence="11" type="ORF">CAPTEDRAFT_93312</name>
</gene>
<evidence type="ECO:0000313" key="11">
    <source>
        <dbReference type="EMBL" id="ELT87274.1"/>
    </source>
</evidence>
<keyword evidence="13" id="KW-1185">Reference proteome</keyword>
<reference evidence="12" key="3">
    <citation type="submission" date="2015-06" db="UniProtKB">
        <authorList>
            <consortium name="EnsemblMetazoa"/>
        </authorList>
    </citation>
    <scope>IDENTIFICATION</scope>
</reference>
<evidence type="ECO:0000256" key="10">
    <source>
        <dbReference type="SAM" id="MobiDB-lite"/>
    </source>
</evidence>
<keyword evidence="4 9" id="KW-0812">Transmembrane</keyword>
<keyword evidence="2 9" id="KW-0813">Transport</keyword>
<feature type="transmembrane region" description="Helical" evidence="9">
    <location>
        <begin position="287"/>
        <end position="311"/>
    </location>
</feature>
<dbReference type="EnsemblMetazoa" id="CapteT93312">
    <property type="protein sequence ID" value="CapteP93312"/>
    <property type="gene ID" value="CapteG93312"/>
</dbReference>
<dbReference type="PANTHER" id="PTHR11893:SF36">
    <property type="entry name" value="INNEXIN-5"/>
    <property type="match status" value="1"/>
</dbReference>
<evidence type="ECO:0000256" key="3">
    <source>
        <dbReference type="ARBA" id="ARBA00022475"/>
    </source>
</evidence>
<accession>R7T8F9</accession>
<feature type="compositionally biased region" description="Basic and acidic residues" evidence="10">
    <location>
        <begin position="386"/>
        <end position="398"/>
    </location>
</feature>
<protein>
    <recommendedName>
        <fullName evidence="9">Innexin</fullName>
    </recommendedName>
</protein>
<dbReference type="Proteomes" id="UP000014760">
    <property type="component" value="Unassembled WGS sequence"/>
</dbReference>
<dbReference type="GO" id="GO:0005886">
    <property type="term" value="C:plasma membrane"/>
    <property type="evidence" value="ECO:0007669"/>
    <property type="project" value="UniProtKB-SubCell"/>
</dbReference>
<dbReference type="GO" id="GO:0005921">
    <property type="term" value="C:gap junction"/>
    <property type="evidence" value="ECO:0007669"/>
    <property type="project" value="UniProtKB-UniRule"/>
</dbReference>
<feature type="transmembrane region" description="Helical" evidence="9">
    <location>
        <begin position="199"/>
        <end position="221"/>
    </location>
</feature>
<reference evidence="11 13" key="2">
    <citation type="journal article" date="2013" name="Nature">
        <title>Insights into bilaterian evolution from three spiralian genomes.</title>
        <authorList>
            <person name="Simakov O."/>
            <person name="Marletaz F."/>
            <person name="Cho S.J."/>
            <person name="Edsinger-Gonzales E."/>
            <person name="Havlak P."/>
            <person name="Hellsten U."/>
            <person name="Kuo D.H."/>
            <person name="Larsson T."/>
            <person name="Lv J."/>
            <person name="Arendt D."/>
            <person name="Savage R."/>
            <person name="Osoegawa K."/>
            <person name="de Jong P."/>
            <person name="Grimwood J."/>
            <person name="Chapman J.A."/>
            <person name="Shapiro H."/>
            <person name="Aerts A."/>
            <person name="Otillar R.P."/>
            <person name="Terry A.Y."/>
            <person name="Boore J.L."/>
            <person name="Grigoriev I.V."/>
            <person name="Lindberg D.R."/>
            <person name="Seaver E.C."/>
            <person name="Weisblat D.A."/>
            <person name="Putnam N.H."/>
            <person name="Rokhsar D.S."/>
        </authorList>
    </citation>
    <scope>NUCLEOTIDE SEQUENCE</scope>
    <source>
        <strain evidence="11 13">I ESC-2004</strain>
    </source>
</reference>
<feature type="region of interest" description="Disordered" evidence="10">
    <location>
        <begin position="386"/>
        <end position="415"/>
    </location>
</feature>
<evidence type="ECO:0000256" key="5">
    <source>
        <dbReference type="ARBA" id="ARBA00022989"/>
    </source>
</evidence>
<comment type="subcellular location">
    <subcellularLocation>
        <location evidence="1 9">Cell membrane</location>
        <topology evidence="1 9">Multi-pass membrane protein</topology>
    </subcellularLocation>
</comment>
<feature type="compositionally biased region" description="Polar residues" evidence="10">
    <location>
        <begin position="399"/>
        <end position="412"/>
    </location>
</feature>
<dbReference type="InterPro" id="IPR000990">
    <property type="entry name" value="Innexin"/>
</dbReference>
<evidence type="ECO:0000313" key="12">
    <source>
        <dbReference type="EnsemblMetazoa" id="CapteP93312"/>
    </source>
</evidence>
<reference evidence="13" key="1">
    <citation type="submission" date="2012-12" db="EMBL/GenBank/DDBJ databases">
        <authorList>
            <person name="Hellsten U."/>
            <person name="Grimwood J."/>
            <person name="Chapman J.A."/>
            <person name="Shapiro H."/>
            <person name="Aerts A."/>
            <person name="Otillar R.P."/>
            <person name="Terry A.Y."/>
            <person name="Boore J.L."/>
            <person name="Simakov O."/>
            <person name="Marletaz F."/>
            <person name="Cho S.-J."/>
            <person name="Edsinger-Gonzales E."/>
            <person name="Havlak P."/>
            <person name="Kuo D.-H."/>
            <person name="Larsson T."/>
            <person name="Lv J."/>
            <person name="Arendt D."/>
            <person name="Savage R."/>
            <person name="Osoegawa K."/>
            <person name="de Jong P."/>
            <person name="Lindberg D.R."/>
            <person name="Seaver E.C."/>
            <person name="Weisblat D.A."/>
            <person name="Putnam N.H."/>
            <person name="Grigoriev I.V."/>
            <person name="Rokhsar D.S."/>
        </authorList>
    </citation>
    <scope>NUCLEOTIDE SEQUENCE</scope>
    <source>
        <strain evidence="13">I ESC-2004</strain>
    </source>
</reference>
<evidence type="ECO:0000256" key="9">
    <source>
        <dbReference type="RuleBase" id="RU010713"/>
    </source>
</evidence>
<feature type="transmembrane region" description="Helical" evidence="9">
    <location>
        <begin position="102"/>
        <end position="121"/>
    </location>
</feature>
<dbReference type="HOGENOM" id="CLU_035763_0_1_1"/>
<evidence type="ECO:0000256" key="6">
    <source>
        <dbReference type="ARBA" id="ARBA00023065"/>
    </source>
</evidence>
<comment type="function">
    <text evidence="9">Structural component of the gap junctions.</text>
</comment>
<dbReference type="FunCoup" id="R7T8F9">
    <property type="interactions" value="115"/>
</dbReference>
<sequence>MVNQILSVIFGVKDSKFRTDDDFVDRMSRRYTTTLMILFAAVVTMQQYVGRPIHCWCPAQFTGAMVAYTDSVCWISSTYYVPMDHQLPMPEDPKLMVSYYQWVPFILLFMALFFYIPSLLWRFLSKRSGLNVAATLDAALAGQRTNYADIRDKTTRYMVHNIERYLAMRTSRGVNFHTRVKYQVAKYCCFMWGSFYGNYLCLSYFFIKLLYLANAVGQLYLLDLFMGHNFHFYGIEVMQRLYSGDDWSSSYRFPRVTMCDYQIRHMTQVHRYIVQCALPINLFNEKIFIFVWFWLIFVVIMTICSLFKWIWKLCFWPGQVNWVRRQLRPMHDIKLNKDALRHFTEDYLKRDGLFVCRLIGNNVGNIVAAEVLNGLWSNYSPSRRYHEDDTIPRDEQHHNPMNSAQKPSSSLRRATESAIHRLHRMDSV</sequence>
<dbReference type="EMBL" id="AMQN01015965">
    <property type="status" value="NOT_ANNOTATED_CDS"/>
    <property type="molecule type" value="Genomic_DNA"/>
</dbReference>
<keyword evidence="6 9" id="KW-0406">Ion transport</keyword>
<dbReference type="PROSITE" id="PS51013">
    <property type="entry name" value="PANNEXIN"/>
    <property type="match status" value="1"/>
</dbReference>
<keyword evidence="5 9" id="KW-1133">Transmembrane helix</keyword>
<dbReference type="GO" id="GO:0034220">
    <property type="term" value="P:monoatomic ion transmembrane transport"/>
    <property type="evidence" value="ECO:0007669"/>
    <property type="project" value="UniProtKB-KW"/>
</dbReference>
<dbReference type="AlphaFoldDB" id="R7T8F9"/>
<dbReference type="OMA" id="PIVNEEC"/>
<evidence type="ECO:0000313" key="13">
    <source>
        <dbReference type="Proteomes" id="UP000014760"/>
    </source>
</evidence>
<evidence type="ECO:0000256" key="4">
    <source>
        <dbReference type="ARBA" id="ARBA00022692"/>
    </source>
</evidence>
<dbReference type="STRING" id="283909.R7T8F9"/>
<dbReference type="Pfam" id="PF00876">
    <property type="entry name" value="Innexin"/>
    <property type="match status" value="1"/>
</dbReference>